<dbReference type="PANTHER" id="PTHR21152">
    <property type="entry name" value="AMINOTRANSFERASE CLASS V"/>
    <property type="match status" value="1"/>
</dbReference>
<dbReference type="FunFam" id="3.90.1150.10:FF:000031">
    <property type="entry name" value="Serine--glyoxylate aminotransferase"/>
    <property type="match status" value="1"/>
</dbReference>
<comment type="caution">
    <text evidence="8">The sequence shown here is derived from an EMBL/GenBank/DDBJ whole genome shotgun (WGS) entry which is preliminary data.</text>
</comment>
<dbReference type="FunFam" id="3.40.640.10:FF:000054">
    <property type="entry name" value="Serine--glyoxylate aminotransferase"/>
    <property type="match status" value="1"/>
</dbReference>
<name>A0A5R9JFW6_9PROT</name>
<dbReference type="OrthoDB" id="389074at2"/>
<dbReference type="GO" id="GO:0019265">
    <property type="term" value="P:glycine biosynthetic process, by transamination of glyoxylate"/>
    <property type="evidence" value="ECO:0007669"/>
    <property type="project" value="TreeGrafter"/>
</dbReference>
<evidence type="ECO:0000313" key="9">
    <source>
        <dbReference type="Proteomes" id="UP000305654"/>
    </source>
</evidence>
<comment type="similarity">
    <text evidence="2">Belongs to the class-V pyridoxal-phosphate-dependent aminotransferase family.</text>
</comment>
<dbReference type="SUPFAM" id="SSF53383">
    <property type="entry name" value="PLP-dependent transferases"/>
    <property type="match status" value="1"/>
</dbReference>
<protein>
    <submittedName>
        <fullName evidence="8">Aminotransferase class V-fold PLP-dependent enzyme</fullName>
    </submittedName>
</protein>
<evidence type="ECO:0000256" key="3">
    <source>
        <dbReference type="ARBA" id="ARBA00022898"/>
    </source>
</evidence>
<dbReference type="InterPro" id="IPR000192">
    <property type="entry name" value="Aminotrans_V_dom"/>
</dbReference>
<evidence type="ECO:0000256" key="4">
    <source>
        <dbReference type="PIRSR" id="PIRSR000524-1"/>
    </source>
</evidence>
<feature type="domain" description="Aminotransferase class V" evidence="7">
    <location>
        <begin position="20"/>
        <end position="327"/>
    </location>
</feature>
<dbReference type="Proteomes" id="UP000305654">
    <property type="component" value="Unassembled WGS sequence"/>
</dbReference>
<reference evidence="8 9" key="1">
    <citation type="submission" date="2019-05" db="EMBL/GenBank/DDBJ databases">
        <authorList>
            <person name="Pankratov T."/>
            <person name="Grouzdev D."/>
        </authorList>
    </citation>
    <scope>NUCLEOTIDE SEQUENCE [LARGE SCALE GENOMIC DNA]</scope>
    <source>
        <strain evidence="8 9">KEBCLARHB70R</strain>
    </source>
</reference>
<dbReference type="GO" id="GO:0008453">
    <property type="term" value="F:alanine-glyoxylate transaminase activity"/>
    <property type="evidence" value="ECO:0007669"/>
    <property type="project" value="TreeGrafter"/>
</dbReference>
<feature type="region of interest" description="Disordered" evidence="6">
    <location>
        <begin position="1"/>
        <end position="29"/>
    </location>
</feature>
<dbReference type="InterPro" id="IPR015422">
    <property type="entry name" value="PyrdxlP-dep_Trfase_small"/>
</dbReference>
<keyword evidence="8" id="KW-0032">Aminotransferase</keyword>
<feature type="modified residue" description="N6-(pyridoxal phosphate)lysine" evidence="5">
    <location>
        <position position="209"/>
    </location>
</feature>
<comment type="cofactor">
    <cofactor evidence="1 5">
        <name>pyridoxal 5'-phosphate</name>
        <dbReference type="ChEBI" id="CHEBI:597326"/>
    </cofactor>
</comment>
<feature type="binding site" evidence="4">
    <location>
        <position position="354"/>
    </location>
    <ligand>
        <name>substrate</name>
    </ligand>
</feature>
<keyword evidence="9" id="KW-1185">Reference proteome</keyword>
<evidence type="ECO:0000259" key="7">
    <source>
        <dbReference type="Pfam" id="PF00266"/>
    </source>
</evidence>
<dbReference type="Gene3D" id="3.90.1150.10">
    <property type="entry name" value="Aspartate Aminotransferase, domain 1"/>
    <property type="match status" value="1"/>
</dbReference>
<sequence>MHGGTAAERARSMARSGQHFLQIPGPSPVPERVLQAMDRQVIDHRGPEFGRLGREVMDGCRSIFRTAGPVVIYPSSGTGAWEAAIVNTLSPGDRVLMAETGQFATLWRQMAARLGLEVEFIPGDWRRGAPPDVIEATLASDRSHAIKAVMVVHNETSTGALSRVPAIRRAIDAAGHPALFMVDTISSLGSADYRHDEWQVDVTIACSQKGLMLPPGLGFNAMSEKALAASRTNRMPRSYWDWAEMLKPNANGFFPYTPATTLLYGMREAIAILHEEGLDAVFARHHHLAAATRAAVGAWGLEVLCQEEAEHSPVLTAVMMPPGHDADHLRKVVLESCDMSLGAGLGKLAGKVFRIGHLGACNSLVLAGALSGVEMGLARAGVPHRAGGVAAALAVLAEPGDGGLRTQERHGKAA</sequence>
<dbReference type="InterPro" id="IPR015421">
    <property type="entry name" value="PyrdxlP-dep_Trfase_major"/>
</dbReference>
<dbReference type="InterPro" id="IPR015424">
    <property type="entry name" value="PyrdxlP-dep_Trfase"/>
</dbReference>
<dbReference type="EMBL" id="VCDI01000001">
    <property type="protein sequence ID" value="TLU74561.1"/>
    <property type="molecule type" value="Genomic_DNA"/>
</dbReference>
<evidence type="ECO:0000256" key="1">
    <source>
        <dbReference type="ARBA" id="ARBA00001933"/>
    </source>
</evidence>
<dbReference type="PIRSF" id="PIRSF000524">
    <property type="entry name" value="SPT"/>
    <property type="match status" value="1"/>
</dbReference>
<keyword evidence="3 5" id="KW-0663">Pyridoxal phosphate</keyword>
<dbReference type="InterPro" id="IPR024169">
    <property type="entry name" value="SP_NH2Trfase/AEP_transaminase"/>
</dbReference>
<proteinExistence type="inferred from homology"/>
<evidence type="ECO:0000256" key="6">
    <source>
        <dbReference type="SAM" id="MobiDB-lite"/>
    </source>
</evidence>
<dbReference type="Pfam" id="PF00266">
    <property type="entry name" value="Aminotran_5"/>
    <property type="match status" value="1"/>
</dbReference>
<dbReference type="AlphaFoldDB" id="A0A5R9JFW6"/>
<dbReference type="GO" id="GO:0004760">
    <property type="term" value="F:L-serine-pyruvate transaminase activity"/>
    <property type="evidence" value="ECO:0007669"/>
    <property type="project" value="TreeGrafter"/>
</dbReference>
<gene>
    <name evidence="8" type="ORF">FE263_05195</name>
</gene>
<accession>A0A5R9JFW6</accession>
<dbReference type="Gene3D" id="3.40.640.10">
    <property type="entry name" value="Type I PLP-dependent aspartate aminotransferase-like (Major domain)"/>
    <property type="match status" value="1"/>
</dbReference>
<keyword evidence="8" id="KW-0808">Transferase</keyword>
<evidence type="ECO:0000313" key="8">
    <source>
        <dbReference type="EMBL" id="TLU74561.1"/>
    </source>
</evidence>
<evidence type="ECO:0000256" key="5">
    <source>
        <dbReference type="PIRSR" id="PIRSR000524-50"/>
    </source>
</evidence>
<organism evidence="8 9">
    <name type="scientific">Lichenicoccus roseus</name>
    <dbReference type="NCBI Taxonomy" id="2683649"/>
    <lineage>
        <taxon>Bacteria</taxon>
        <taxon>Pseudomonadati</taxon>
        <taxon>Pseudomonadota</taxon>
        <taxon>Alphaproteobacteria</taxon>
        <taxon>Acetobacterales</taxon>
        <taxon>Acetobacteraceae</taxon>
        <taxon>Lichenicoccus</taxon>
    </lineage>
</organism>
<dbReference type="PANTHER" id="PTHR21152:SF40">
    <property type="entry name" value="ALANINE--GLYOXYLATE AMINOTRANSFERASE"/>
    <property type="match status" value="1"/>
</dbReference>
<evidence type="ECO:0000256" key="2">
    <source>
        <dbReference type="ARBA" id="ARBA00009236"/>
    </source>
</evidence>